<reference evidence="2" key="2">
    <citation type="submission" date="2015-02" db="UniProtKB">
        <authorList>
            <consortium name="EnsemblMetazoa"/>
        </authorList>
    </citation>
    <scope>IDENTIFICATION</scope>
</reference>
<dbReference type="PANTHER" id="PTHR46599">
    <property type="entry name" value="PIGGYBAC TRANSPOSABLE ELEMENT-DERIVED PROTEIN 4"/>
    <property type="match status" value="1"/>
</dbReference>
<name>T1IRM5_STRMM</name>
<evidence type="ECO:0000313" key="3">
    <source>
        <dbReference type="Proteomes" id="UP000014500"/>
    </source>
</evidence>
<organism evidence="2 3">
    <name type="scientific">Strigamia maritima</name>
    <name type="common">European centipede</name>
    <name type="synonym">Geophilus maritimus</name>
    <dbReference type="NCBI Taxonomy" id="126957"/>
    <lineage>
        <taxon>Eukaryota</taxon>
        <taxon>Metazoa</taxon>
        <taxon>Ecdysozoa</taxon>
        <taxon>Arthropoda</taxon>
        <taxon>Myriapoda</taxon>
        <taxon>Chilopoda</taxon>
        <taxon>Pleurostigmophora</taxon>
        <taxon>Geophilomorpha</taxon>
        <taxon>Linotaeniidae</taxon>
        <taxon>Strigamia</taxon>
    </lineage>
</organism>
<dbReference type="EMBL" id="JH431371">
    <property type="status" value="NOT_ANNOTATED_CDS"/>
    <property type="molecule type" value="Genomic_DNA"/>
</dbReference>
<evidence type="ECO:0000259" key="1">
    <source>
        <dbReference type="Pfam" id="PF13843"/>
    </source>
</evidence>
<dbReference type="Pfam" id="PF13843">
    <property type="entry name" value="DDE_Tnp_1_7"/>
    <property type="match status" value="1"/>
</dbReference>
<dbReference type="STRING" id="126957.T1IRM5"/>
<feature type="domain" description="PiggyBac transposable element-derived protein" evidence="1">
    <location>
        <begin position="1"/>
        <end position="163"/>
    </location>
</feature>
<dbReference type="Proteomes" id="UP000014500">
    <property type="component" value="Unassembled WGS sequence"/>
</dbReference>
<dbReference type="EnsemblMetazoa" id="SMAR003723-RA">
    <property type="protein sequence ID" value="SMAR003723-PA"/>
    <property type="gene ID" value="SMAR003723"/>
</dbReference>
<reference evidence="3" key="1">
    <citation type="submission" date="2011-05" db="EMBL/GenBank/DDBJ databases">
        <authorList>
            <person name="Richards S.R."/>
            <person name="Qu J."/>
            <person name="Jiang H."/>
            <person name="Jhangiani S.N."/>
            <person name="Agravi P."/>
            <person name="Goodspeed R."/>
            <person name="Gross S."/>
            <person name="Mandapat C."/>
            <person name="Jackson L."/>
            <person name="Mathew T."/>
            <person name="Pu L."/>
            <person name="Thornton R."/>
            <person name="Saada N."/>
            <person name="Wilczek-Boney K.B."/>
            <person name="Lee S."/>
            <person name="Kovar C."/>
            <person name="Wu Y."/>
            <person name="Scherer S.E."/>
            <person name="Worley K.C."/>
            <person name="Muzny D.M."/>
            <person name="Gibbs R."/>
        </authorList>
    </citation>
    <scope>NUCLEOTIDE SEQUENCE</scope>
    <source>
        <strain evidence="3">Brora</strain>
    </source>
</reference>
<evidence type="ECO:0000313" key="2">
    <source>
        <dbReference type="EnsemblMetazoa" id="SMAR003723-PA"/>
    </source>
</evidence>
<dbReference type="AlphaFoldDB" id="T1IRM5"/>
<proteinExistence type="predicted"/>
<protein>
    <recommendedName>
        <fullName evidence="1">PiggyBac transposable element-derived protein domain-containing protein</fullName>
    </recommendedName>
</protein>
<dbReference type="HOGENOM" id="CLU_013052_4_1_1"/>
<dbReference type="InterPro" id="IPR029526">
    <property type="entry name" value="PGBD"/>
</dbReference>
<dbReference type="PhylomeDB" id="T1IRM5"/>
<keyword evidence="3" id="KW-1185">Reference proteome</keyword>
<accession>T1IRM5</accession>
<dbReference type="PANTHER" id="PTHR46599:SF6">
    <property type="entry name" value="DUAL SPECIFICITY PHOSPHATASE 26"/>
    <property type="match status" value="1"/>
</dbReference>
<sequence>MARDRFIYLLKFLRFDDVKARHERMELEKKIQLGLVDPPDPPIVPLSKLAPIENVLTNFINVLPTLYEPGDNITVDEMLVKFRGGVSFRVYMKSKPARYGIKVLGWGLFVFTLCVYTGKVDDQRELKQGKRVDLDMTGRGITADNFFSSKELVLELSQNGLTYETKSKRVPFIQQLALNLITEHMQRRVTKSVPSKTSACTSLVASELGLQLPVELPQKLPNSDCGRCKICKMSSRLKCSKCHFFVCKSHQLLLCSDCNQE</sequence>